<dbReference type="Gene3D" id="2.40.170.20">
    <property type="entry name" value="TonB-dependent receptor, beta-barrel domain"/>
    <property type="match status" value="1"/>
</dbReference>
<evidence type="ECO:0000256" key="7">
    <source>
        <dbReference type="ARBA" id="ARBA00023237"/>
    </source>
</evidence>
<evidence type="ECO:0000256" key="9">
    <source>
        <dbReference type="RuleBase" id="RU003357"/>
    </source>
</evidence>
<feature type="signal peptide" evidence="10">
    <location>
        <begin position="1"/>
        <end position="22"/>
    </location>
</feature>
<dbReference type="InterPro" id="IPR039426">
    <property type="entry name" value="TonB-dep_rcpt-like"/>
</dbReference>
<comment type="caution">
    <text evidence="13">The sequence shown here is derived from an EMBL/GenBank/DDBJ whole genome shotgun (WGS) entry which is preliminary data.</text>
</comment>
<evidence type="ECO:0000259" key="11">
    <source>
        <dbReference type="Pfam" id="PF00593"/>
    </source>
</evidence>
<dbReference type="FunFam" id="2.170.130.10:FF:000003">
    <property type="entry name" value="SusC/RagA family TonB-linked outer membrane protein"/>
    <property type="match status" value="1"/>
</dbReference>
<dbReference type="EMBL" id="VSDQ01000729">
    <property type="protein sequence ID" value="TYA69786.1"/>
    <property type="molecule type" value="Genomic_DNA"/>
</dbReference>
<keyword evidence="14" id="KW-1185">Reference proteome</keyword>
<feature type="domain" description="TonB-dependent receptor plug" evidence="12">
    <location>
        <begin position="115"/>
        <end position="222"/>
    </location>
</feature>
<dbReference type="InterPro" id="IPR000531">
    <property type="entry name" value="Beta-barrel_TonB"/>
</dbReference>
<dbReference type="Gene3D" id="2.60.40.1120">
    <property type="entry name" value="Carboxypeptidase-like, regulatory domain"/>
    <property type="match status" value="1"/>
</dbReference>
<evidence type="ECO:0000256" key="3">
    <source>
        <dbReference type="ARBA" id="ARBA00022452"/>
    </source>
</evidence>
<evidence type="ECO:0000256" key="8">
    <source>
        <dbReference type="PROSITE-ProRule" id="PRU01360"/>
    </source>
</evidence>
<keyword evidence="13" id="KW-0675">Receptor</keyword>
<dbReference type="NCBIfam" id="TIGR04056">
    <property type="entry name" value="OMP_RagA_SusC"/>
    <property type="match status" value="1"/>
</dbReference>
<dbReference type="NCBIfam" id="TIGR04057">
    <property type="entry name" value="SusC_RagA_signa"/>
    <property type="match status" value="1"/>
</dbReference>
<evidence type="ECO:0000256" key="10">
    <source>
        <dbReference type="SAM" id="SignalP"/>
    </source>
</evidence>
<gene>
    <name evidence="13" type="ORF">FUA24_21050</name>
</gene>
<dbReference type="GO" id="GO:0009279">
    <property type="term" value="C:cell outer membrane"/>
    <property type="evidence" value="ECO:0007669"/>
    <property type="project" value="UniProtKB-SubCell"/>
</dbReference>
<dbReference type="RefSeq" id="WP_148545056.1">
    <property type="nucleotide sequence ID" value="NZ_VSDQ01000729.1"/>
</dbReference>
<dbReference type="FunFam" id="2.60.40.1120:FF:000003">
    <property type="entry name" value="Outer membrane protein Omp121"/>
    <property type="match status" value="1"/>
</dbReference>
<dbReference type="Pfam" id="PF13715">
    <property type="entry name" value="CarbopepD_reg_2"/>
    <property type="match status" value="1"/>
</dbReference>
<keyword evidence="10" id="KW-0732">Signal</keyword>
<organism evidence="13 14">
    <name type="scientific">Seonamhaeicola marinus</name>
    <dbReference type="NCBI Taxonomy" id="1912246"/>
    <lineage>
        <taxon>Bacteria</taxon>
        <taxon>Pseudomonadati</taxon>
        <taxon>Bacteroidota</taxon>
        <taxon>Flavobacteriia</taxon>
        <taxon>Flavobacteriales</taxon>
        <taxon>Flavobacteriaceae</taxon>
    </lineage>
</organism>
<reference evidence="13 14" key="1">
    <citation type="submission" date="2019-08" db="EMBL/GenBank/DDBJ databases">
        <title>Seonamhaeicola sediminis sp. nov., isolated from marine sediment.</title>
        <authorList>
            <person name="Cao W.R."/>
        </authorList>
    </citation>
    <scope>NUCLEOTIDE SEQUENCE [LARGE SCALE GENOMIC DNA]</scope>
    <source>
        <strain evidence="13 14">B011</strain>
    </source>
</reference>
<dbReference type="Gene3D" id="2.170.130.10">
    <property type="entry name" value="TonB-dependent receptor, plug domain"/>
    <property type="match status" value="1"/>
</dbReference>
<dbReference type="InterPro" id="IPR023997">
    <property type="entry name" value="TonB-dep_OMP_SusC/RagA_CS"/>
</dbReference>
<dbReference type="OrthoDB" id="9768177at2"/>
<evidence type="ECO:0000259" key="12">
    <source>
        <dbReference type="Pfam" id="PF07715"/>
    </source>
</evidence>
<keyword evidence="7 8" id="KW-0998">Cell outer membrane</keyword>
<keyword evidence="5 9" id="KW-0798">TonB box</keyword>
<sequence length="1058" mass="116163">MKTKFSGILTLILAFVVHFSFAQEKTISGTVMDESGLPLPGTTVLVKGTSTGTSSDFDGKYSISAKQGDVLVFSFVGYTTQEITVGSSSTVNATMSEDASALEEVIVVAYGTQKKEEITGSVTTIKTEELNQVQASSIAQGLVGKVSGVQIINQSGQPGEDPSVRFRGIGSINSSSAPLYVVDGVVFNGNINSIATQDIESMTFLKDASANALYGSRGANGVIIVTTKKGKKEGVEITLDSRIGFNRRAVPEYSVIREPGRYYEAWYNAWRVGLIDQGSTPADAAAAANAGLISNGDFSLNYNSYNVANDALIDTATGRINPSAQLLYQDDWDDASFSTGVRTENYLSLRTRSEKSNSFFSLGHLKDEGYALKSGFERITGRLSTEYTPNEWLKVGGNVNYAHTSQDSPIQGLGSTTLSNLFYWARSVAPIYPIYGRDANGGLVLDNAGNRQYDYGDGTFGQRPAFVSNTNPIGTLNLGLDENVVDNISSRVFATVNFLKDFSFTYNFSADITLGNLSQFDTGEGGSAANANGRITTRSNRGITTTNQQLLNWSRDFGDHSFSVLVGHESFDYNFKLLGGEVTETVIGDLPVLDNGVNIQEVIGYRKDYKVEGYLSRLTYDYADKYFINASFRRDGSSVFHPDNRWGNFYGLGFAWSVHKENFLSNVDWLSNLRIKASTGQQGNDALLYEDNRTRNPGDRDNRNYIAYLDQFDIVNAGGNTPGVTFFQLGNEDLVWETSTNTNAGFEIGLFNNRININAEYFERKVEDLLFYNPVPTSIGVGSKPENIGDMENKGFEIELNAGIIETEDFQWNFSINATHYKNEITSLPDEFIDDPILANFRLTKGRSRYDYFMREWAGVDEATGNGQWYVVDPDTGEKTTTSVHSDATEVFVDKSAIPDVYGGFNTSFAYKGFSLNVGFAYQIGGYGYDGVYQGLLSASSPGSNFHTDIFDSWTPENTSATIPRIDVFKSDQNDTSDYFLVDASYLSLNDITLGYDFDKKFTDMLGITSLRLYASANNVALWSKAREGYDPRLSVSGNATNEYSLISTTSFGLTLKF</sequence>
<evidence type="ECO:0000313" key="13">
    <source>
        <dbReference type="EMBL" id="TYA69786.1"/>
    </source>
</evidence>
<evidence type="ECO:0000256" key="2">
    <source>
        <dbReference type="ARBA" id="ARBA00022448"/>
    </source>
</evidence>
<proteinExistence type="inferred from homology"/>
<comment type="similarity">
    <text evidence="8 9">Belongs to the TonB-dependent receptor family.</text>
</comment>
<dbReference type="InterPro" id="IPR037066">
    <property type="entry name" value="Plug_dom_sf"/>
</dbReference>
<comment type="subcellular location">
    <subcellularLocation>
        <location evidence="1 8">Cell outer membrane</location>
        <topology evidence="1 8">Multi-pass membrane protein</topology>
    </subcellularLocation>
</comment>
<protein>
    <submittedName>
        <fullName evidence="13">TonB-dependent receptor</fullName>
    </submittedName>
</protein>
<dbReference type="Pfam" id="PF07715">
    <property type="entry name" value="Plug"/>
    <property type="match status" value="1"/>
</dbReference>
<dbReference type="Pfam" id="PF00593">
    <property type="entry name" value="TonB_dep_Rec_b-barrel"/>
    <property type="match status" value="1"/>
</dbReference>
<accession>A0A5D0HER9</accession>
<dbReference type="PROSITE" id="PS52016">
    <property type="entry name" value="TONB_DEPENDENT_REC_3"/>
    <property type="match status" value="1"/>
</dbReference>
<evidence type="ECO:0000256" key="6">
    <source>
        <dbReference type="ARBA" id="ARBA00023136"/>
    </source>
</evidence>
<evidence type="ECO:0000256" key="1">
    <source>
        <dbReference type="ARBA" id="ARBA00004571"/>
    </source>
</evidence>
<keyword evidence="3 8" id="KW-1134">Transmembrane beta strand</keyword>
<evidence type="ECO:0000256" key="5">
    <source>
        <dbReference type="ARBA" id="ARBA00023077"/>
    </source>
</evidence>
<feature type="chain" id="PRO_5023024976" evidence="10">
    <location>
        <begin position="23"/>
        <end position="1058"/>
    </location>
</feature>
<dbReference type="InterPro" id="IPR012910">
    <property type="entry name" value="Plug_dom"/>
</dbReference>
<dbReference type="InterPro" id="IPR023996">
    <property type="entry name" value="TonB-dep_OMP_SusC/RagA"/>
</dbReference>
<dbReference type="SUPFAM" id="SSF49464">
    <property type="entry name" value="Carboxypeptidase regulatory domain-like"/>
    <property type="match status" value="1"/>
</dbReference>
<name>A0A5D0HER9_9FLAO</name>
<keyword evidence="6 8" id="KW-0472">Membrane</keyword>
<dbReference type="AlphaFoldDB" id="A0A5D0HER9"/>
<dbReference type="InterPro" id="IPR036942">
    <property type="entry name" value="Beta-barrel_TonB_sf"/>
</dbReference>
<dbReference type="SUPFAM" id="SSF56935">
    <property type="entry name" value="Porins"/>
    <property type="match status" value="1"/>
</dbReference>
<keyword evidence="4 8" id="KW-0812">Transmembrane</keyword>
<evidence type="ECO:0000256" key="4">
    <source>
        <dbReference type="ARBA" id="ARBA00022692"/>
    </source>
</evidence>
<feature type="domain" description="TonB-dependent receptor-like beta-barrel" evidence="11">
    <location>
        <begin position="443"/>
        <end position="1020"/>
    </location>
</feature>
<dbReference type="InterPro" id="IPR008969">
    <property type="entry name" value="CarboxyPept-like_regulatory"/>
</dbReference>
<evidence type="ECO:0000313" key="14">
    <source>
        <dbReference type="Proteomes" id="UP000323930"/>
    </source>
</evidence>
<keyword evidence="2 8" id="KW-0813">Transport</keyword>
<dbReference type="Proteomes" id="UP000323930">
    <property type="component" value="Unassembled WGS sequence"/>
</dbReference>